<protein>
    <submittedName>
        <fullName evidence="1">Uncharacterized protein</fullName>
    </submittedName>
</protein>
<proteinExistence type="predicted"/>
<accession>Q3ASA6</accession>
<dbReference type="HOGENOM" id="CLU_2697889_0_0_10"/>
<evidence type="ECO:0000313" key="1">
    <source>
        <dbReference type="EMBL" id="ABB28119.1"/>
    </source>
</evidence>
<name>Q3ASA6_CHLCH</name>
<dbReference type="EMBL" id="CP000108">
    <property type="protein sequence ID" value="ABB28119.1"/>
    <property type="molecule type" value="Genomic_DNA"/>
</dbReference>
<gene>
    <name evidence="1" type="ordered locus">Cag_0854</name>
</gene>
<sequence length="73" mass="8259">MLCACKLCLMHKEWLVESEMSGKAYNKMSYQPFLFIYSFFFSGNNCKFANFTCILILNAFFSVICNGSAAAQA</sequence>
<dbReference type="AlphaFoldDB" id="Q3ASA6"/>
<reference evidence="1" key="1">
    <citation type="submission" date="2005-08" db="EMBL/GenBank/DDBJ databases">
        <title>Complete sequence of Chlorobium chlorochromatii CaD3.</title>
        <authorList>
            <person name="Copeland A."/>
            <person name="Lucas S."/>
            <person name="Lapidus A."/>
            <person name="Barry K."/>
            <person name="Detter J.C."/>
            <person name="Glavina T."/>
            <person name="Hammon N."/>
            <person name="Israni S."/>
            <person name="Pitluck S."/>
            <person name="Bryant D."/>
            <person name="Schmutz J."/>
            <person name="Larimer F."/>
            <person name="Land M."/>
            <person name="Kyrpides N."/>
            <person name="Ivanova N."/>
            <person name="Richardson P."/>
        </authorList>
    </citation>
    <scope>NUCLEOTIDE SEQUENCE [LARGE SCALE GENOMIC DNA]</scope>
    <source>
        <strain evidence="1">CaD3</strain>
    </source>
</reference>
<organism evidence="1">
    <name type="scientific">Chlorobium chlorochromatii (strain CaD3)</name>
    <dbReference type="NCBI Taxonomy" id="340177"/>
    <lineage>
        <taxon>Bacteria</taxon>
        <taxon>Pseudomonadati</taxon>
        <taxon>Chlorobiota</taxon>
        <taxon>Chlorobiia</taxon>
        <taxon>Chlorobiales</taxon>
        <taxon>Chlorobiaceae</taxon>
        <taxon>Chlorobium/Pelodictyon group</taxon>
        <taxon>Chlorobium</taxon>
    </lineage>
</organism>
<dbReference type="STRING" id="340177.Cag_0854"/>
<dbReference type="KEGG" id="cch:Cag_0854"/>